<dbReference type="Gene3D" id="3.90.1010.20">
    <property type="match status" value="1"/>
</dbReference>
<accession>A0A1E5KZN8</accession>
<dbReference type="Proteomes" id="UP000095256">
    <property type="component" value="Unassembled WGS sequence"/>
</dbReference>
<reference evidence="4 5" key="1">
    <citation type="submission" date="2016-09" db="EMBL/GenBank/DDBJ databases">
        <authorList>
            <person name="Capua I."/>
            <person name="De Benedictis P."/>
            <person name="Joannis T."/>
            <person name="Lombin L.H."/>
            <person name="Cattoli G."/>
        </authorList>
    </citation>
    <scope>NUCLEOTIDE SEQUENCE [LARGE SCALE GENOMIC DNA]</scope>
    <source>
        <strain evidence="4 5">LMG 25899</strain>
    </source>
</reference>
<protein>
    <recommendedName>
        <fullName evidence="3">FMN-binding domain-containing protein</fullName>
    </recommendedName>
</protein>
<feature type="signal peptide" evidence="2">
    <location>
        <begin position="1"/>
        <end position="22"/>
    </location>
</feature>
<dbReference type="RefSeq" id="WP_069697749.1">
    <property type="nucleotide sequence ID" value="NZ_JAGGMA010000018.1"/>
</dbReference>
<gene>
    <name evidence="4" type="ORF">BCR26_10380</name>
</gene>
<evidence type="ECO:0000313" key="5">
    <source>
        <dbReference type="Proteomes" id="UP000095256"/>
    </source>
</evidence>
<sequence>MKKTIGLGMAVFASLLLLTACGGDKKTNHSSSDKASSASSSMMEESSMMGSSDTAIANYTDGTYKVEAKEFDENGWKEHVELVIKDGKISEVTYDAVDKDGKLKTADATYKEKMEAGSKTYPEKYTKELADQLIKTQNVNEVEVVTGATHSSENFKKLAEEALMFAEKGETGTHTLDLGK</sequence>
<name>A0A1E5KZN8_9ENTE</name>
<dbReference type="PIRSF" id="PIRSF036531">
    <property type="entry name" value="Tpp15_prd"/>
    <property type="match status" value="1"/>
</dbReference>
<evidence type="ECO:0000256" key="1">
    <source>
        <dbReference type="SAM" id="MobiDB-lite"/>
    </source>
</evidence>
<dbReference type="Pfam" id="PF04205">
    <property type="entry name" value="FMN_bind"/>
    <property type="match status" value="1"/>
</dbReference>
<dbReference type="AlphaFoldDB" id="A0A1E5KZN8"/>
<organism evidence="4 5">
    <name type="scientific">Enterococcus rivorum</name>
    <dbReference type="NCBI Taxonomy" id="762845"/>
    <lineage>
        <taxon>Bacteria</taxon>
        <taxon>Bacillati</taxon>
        <taxon>Bacillota</taxon>
        <taxon>Bacilli</taxon>
        <taxon>Lactobacillales</taxon>
        <taxon>Enterococcaceae</taxon>
        <taxon>Enterococcus</taxon>
    </lineage>
</organism>
<dbReference type="OrthoDB" id="1937675at2"/>
<keyword evidence="5" id="KW-1185">Reference proteome</keyword>
<evidence type="ECO:0000313" key="4">
    <source>
        <dbReference type="EMBL" id="OEH83326.1"/>
    </source>
</evidence>
<dbReference type="STRING" id="762845.BCR26_10380"/>
<feature type="chain" id="PRO_5009180603" description="FMN-binding domain-containing protein" evidence="2">
    <location>
        <begin position="23"/>
        <end position="180"/>
    </location>
</feature>
<dbReference type="GO" id="GO:0010181">
    <property type="term" value="F:FMN binding"/>
    <property type="evidence" value="ECO:0007669"/>
    <property type="project" value="InterPro"/>
</dbReference>
<dbReference type="InterPro" id="IPR017058">
    <property type="entry name" value="Major_M_immunogen_Tpp15_prd"/>
</dbReference>
<proteinExistence type="predicted"/>
<evidence type="ECO:0000256" key="2">
    <source>
        <dbReference type="SAM" id="SignalP"/>
    </source>
</evidence>
<evidence type="ECO:0000259" key="3">
    <source>
        <dbReference type="SMART" id="SM00900"/>
    </source>
</evidence>
<feature type="domain" description="FMN-binding" evidence="3">
    <location>
        <begin position="75"/>
        <end position="166"/>
    </location>
</feature>
<comment type="caution">
    <text evidence="4">The sequence shown here is derived from an EMBL/GenBank/DDBJ whole genome shotgun (WGS) entry which is preliminary data.</text>
</comment>
<dbReference type="InterPro" id="IPR007329">
    <property type="entry name" value="FMN-bd"/>
</dbReference>
<feature type="compositionally biased region" description="Low complexity" evidence="1">
    <location>
        <begin position="33"/>
        <end position="50"/>
    </location>
</feature>
<dbReference type="EMBL" id="MIEK01000009">
    <property type="protein sequence ID" value="OEH83326.1"/>
    <property type="molecule type" value="Genomic_DNA"/>
</dbReference>
<dbReference type="GO" id="GO:0016020">
    <property type="term" value="C:membrane"/>
    <property type="evidence" value="ECO:0007669"/>
    <property type="project" value="InterPro"/>
</dbReference>
<dbReference type="SMART" id="SM00900">
    <property type="entry name" value="FMN_bind"/>
    <property type="match status" value="1"/>
</dbReference>
<feature type="region of interest" description="Disordered" evidence="1">
    <location>
        <begin position="24"/>
        <end position="50"/>
    </location>
</feature>
<keyword evidence="2" id="KW-0732">Signal</keyword>
<dbReference type="PROSITE" id="PS51257">
    <property type="entry name" value="PROKAR_LIPOPROTEIN"/>
    <property type="match status" value="1"/>
</dbReference>